<dbReference type="RefSeq" id="WP_155442244.1">
    <property type="nucleotide sequence ID" value="NZ_WNLA01000032.1"/>
</dbReference>
<proteinExistence type="predicted"/>
<dbReference type="Pfam" id="PF07283">
    <property type="entry name" value="TrbH"/>
    <property type="match status" value="1"/>
</dbReference>
<evidence type="ECO:0000313" key="1">
    <source>
        <dbReference type="EMBL" id="MTW05902.1"/>
    </source>
</evidence>
<evidence type="ECO:0000313" key="2">
    <source>
        <dbReference type="Proteomes" id="UP000484015"/>
    </source>
</evidence>
<sequence length="144" mass="15979">MKHLVIALLAVLVTGCASPKYGVYTAIDTANGARLAIDASNVLPRVYSPSETRFNVRQEASDNFGNTLIHLLRQKGYAVAESPQFWRTFSSPSAVSGFSFNYVIDQVSDDQTRLTLMVEDRTISRMYRIVNGAVTPVGFWVKKD</sequence>
<dbReference type="Proteomes" id="UP000484015">
    <property type="component" value="Unassembled WGS sequence"/>
</dbReference>
<dbReference type="PROSITE" id="PS51257">
    <property type="entry name" value="PROKAR_LIPOPROTEIN"/>
    <property type="match status" value="1"/>
</dbReference>
<gene>
    <name evidence="1" type="ORF">GM668_27870</name>
</gene>
<dbReference type="InterPro" id="IPR010837">
    <property type="entry name" value="Conjugal_tfr_TrbH"/>
</dbReference>
<comment type="caution">
    <text evidence="1">The sequence shown here is derived from an EMBL/GenBank/DDBJ whole genome shotgun (WGS) entry which is preliminary data.</text>
</comment>
<dbReference type="EMBL" id="WNLA01000032">
    <property type="protein sequence ID" value="MTW05902.1"/>
    <property type="molecule type" value="Genomic_DNA"/>
</dbReference>
<organism evidence="1 2">
    <name type="scientific">Pseudoduganella ginsengisoli</name>
    <dbReference type="NCBI Taxonomy" id="1462440"/>
    <lineage>
        <taxon>Bacteria</taxon>
        <taxon>Pseudomonadati</taxon>
        <taxon>Pseudomonadota</taxon>
        <taxon>Betaproteobacteria</taxon>
        <taxon>Burkholderiales</taxon>
        <taxon>Oxalobacteraceae</taxon>
        <taxon>Telluria group</taxon>
        <taxon>Pseudoduganella</taxon>
    </lineage>
</organism>
<protein>
    <recommendedName>
        <fullName evidence="3">Conjugal transfer protein TrbH</fullName>
    </recommendedName>
</protein>
<dbReference type="OrthoDB" id="8481350at2"/>
<accession>A0A6L6Q9J2</accession>
<evidence type="ECO:0008006" key="3">
    <source>
        <dbReference type="Google" id="ProtNLM"/>
    </source>
</evidence>
<dbReference type="AlphaFoldDB" id="A0A6L6Q9J2"/>
<name>A0A6L6Q9J2_9BURK</name>
<keyword evidence="2" id="KW-1185">Reference proteome</keyword>
<reference evidence="1 2" key="1">
    <citation type="submission" date="2019-11" db="EMBL/GenBank/DDBJ databases">
        <title>Type strains purchased from KCTC, JCM and DSMZ.</title>
        <authorList>
            <person name="Lu H."/>
        </authorList>
    </citation>
    <scope>NUCLEOTIDE SEQUENCE [LARGE SCALE GENOMIC DNA]</scope>
    <source>
        <strain evidence="1 2">KCTC 42409</strain>
    </source>
</reference>